<evidence type="ECO:0000256" key="1">
    <source>
        <dbReference type="SAM" id="MobiDB-lite"/>
    </source>
</evidence>
<evidence type="ECO:0000313" key="3">
    <source>
        <dbReference type="Proteomes" id="UP000663203"/>
    </source>
</evidence>
<dbReference type="Proteomes" id="UP000663203">
    <property type="component" value="Chromosome"/>
</dbReference>
<gene>
    <name evidence="2" type="ORF">J0X25_17490</name>
</gene>
<evidence type="ECO:0008006" key="4">
    <source>
        <dbReference type="Google" id="ProtNLM"/>
    </source>
</evidence>
<proteinExistence type="predicted"/>
<name>A0A8A2VAR9_9EURY</name>
<reference evidence="2 3" key="1">
    <citation type="submission" date="2021-03" db="EMBL/GenBank/DDBJ databases">
        <title>Haloterrigena longa sp. nov. and Haloterrigena limicola sp. nov., extremely halophilic archaea isolated from a salt lake.</title>
        <authorList>
            <person name="Henglin C."/>
        </authorList>
    </citation>
    <scope>NUCLEOTIDE SEQUENCE [LARGE SCALE GENOMIC DNA]</scope>
    <source>
        <strain evidence="2 3">KZCA68</strain>
    </source>
</reference>
<keyword evidence="3" id="KW-1185">Reference proteome</keyword>
<dbReference type="KEGG" id="hakz:J0X25_17490"/>
<protein>
    <recommendedName>
        <fullName evidence="4">HIT zinc finger</fullName>
    </recommendedName>
</protein>
<organism evidence="2 3">
    <name type="scientific">Haloterrigena alkaliphila</name>
    <dbReference type="NCBI Taxonomy" id="2816475"/>
    <lineage>
        <taxon>Archaea</taxon>
        <taxon>Methanobacteriati</taxon>
        <taxon>Methanobacteriota</taxon>
        <taxon>Stenosarchaea group</taxon>
        <taxon>Halobacteria</taxon>
        <taxon>Halobacteriales</taxon>
        <taxon>Natrialbaceae</taxon>
        <taxon>Haloterrigena</taxon>
    </lineage>
</organism>
<sequence>MSVSGLCQICESRQAQERCANCGTLACGQHYEDGKGLCVECAGQADPTQPSPSESEDVDINRL</sequence>
<dbReference type="GeneID" id="63189137"/>
<accession>A0A8A2VAR9</accession>
<feature type="region of interest" description="Disordered" evidence="1">
    <location>
        <begin position="44"/>
        <end position="63"/>
    </location>
</feature>
<dbReference type="AlphaFoldDB" id="A0A8A2VAR9"/>
<dbReference type="RefSeq" id="WP_207288757.1">
    <property type="nucleotide sequence ID" value="NZ_CP071462.1"/>
</dbReference>
<feature type="compositionally biased region" description="Acidic residues" evidence="1">
    <location>
        <begin position="54"/>
        <end position="63"/>
    </location>
</feature>
<dbReference type="EMBL" id="CP071462">
    <property type="protein sequence ID" value="QSW99149.1"/>
    <property type="molecule type" value="Genomic_DNA"/>
</dbReference>
<evidence type="ECO:0000313" key="2">
    <source>
        <dbReference type="EMBL" id="QSW99149.1"/>
    </source>
</evidence>